<organism evidence="2 3">
    <name type="scientific">Aeromonas phage phiA014S</name>
    <dbReference type="NCBI Taxonomy" id="3119845"/>
    <lineage>
        <taxon>Viruses</taxon>
        <taxon>Duplodnaviria</taxon>
        <taxon>Heunggongvirae</taxon>
        <taxon>Uroviricota</taxon>
        <taxon>Caudoviricetes</taxon>
        <taxon>Autographivirales</taxon>
        <taxon>Autotranscriptaviridae</taxon>
        <taxon>Studiervirinae</taxon>
        <taxon>Coryciavirus</taxon>
        <taxon>Coryciavirus A014S</taxon>
    </lineage>
</organism>
<name>A0ABZ2CLZ6_9CAUD</name>
<protein>
    <submittedName>
        <fullName evidence="2">Tail assembly protein</fullName>
    </submittedName>
</protein>
<feature type="region of interest" description="Disordered" evidence="1">
    <location>
        <begin position="27"/>
        <end position="91"/>
    </location>
</feature>
<evidence type="ECO:0000313" key="3">
    <source>
        <dbReference type="Proteomes" id="UP001333037"/>
    </source>
</evidence>
<evidence type="ECO:0000313" key="2">
    <source>
        <dbReference type="EMBL" id="WVX92110.1"/>
    </source>
</evidence>
<dbReference type="EMBL" id="PP226939">
    <property type="protein sequence ID" value="WVX92110.1"/>
    <property type="molecule type" value="Genomic_DNA"/>
</dbReference>
<evidence type="ECO:0000256" key="1">
    <source>
        <dbReference type="SAM" id="MobiDB-lite"/>
    </source>
</evidence>
<proteinExistence type="predicted"/>
<dbReference type="Proteomes" id="UP001333037">
    <property type="component" value="Segment"/>
</dbReference>
<accession>A0ABZ2CLZ6</accession>
<sequence>MGVAKKLVKLTTGVDLDAKKKAREAEEAAKAEADRQAALAAEQANVAANPTDSAETGQSDPTQSASTKKKKLKEGRKGLSVARSGGAGINV</sequence>
<reference evidence="2 3" key="1">
    <citation type="submission" date="2024-01" db="EMBL/GenBank/DDBJ databases">
        <authorList>
            <person name="Wang Y."/>
            <person name="Lin M."/>
        </authorList>
    </citation>
    <scope>NUCLEOTIDE SEQUENCE [LARGE SCALE GENOMIC DNA]</scope>
</reference>
<keyword evidence="3" id="KW-1185">Reference proteome</keyword>
<feature type="compositionally biased region" description="Polar residues" evidence="1">
    <location>
        <begin position="50"/>
        <end position="66"/>
    </location>
</feature>
<feature type="compositionally biased region" description="Low complexity" evidence="1">
    <location>
        <begin position="36"/>
        <end position="49"/>
    </location>
</feature>